<dbReference type="AlphaFoldDB" id="A0A8T2PJX1"/>
<dbReference type="PANTHER" id="PTHR12784">
    <property type="entry name" value="STEERIN"/>
    <property type="match status" value="1"/>
</dbReference>
<organism evidence="2 3">
    <name type="scientific">Albula glossodonta</name>
    <name type="common">roundjaw bonefish</name>
    <dbReference type="NCBI Taxonomy" id="121402"/>
    <lineage>
        <taxon>Eukaryota</taxon>
        <taxon>Metazoa</taxon>
        <taxon>Chordata</taxon>
        <taxon>Craniata</taxon>
        <taxon>Vertebrata</taxon>
        <taxon>Euteleostomi</taxon>
        <taxon>Actinopterygii</taxon>
        <taxon>Neopterygii</taxon>
        <taxon>Teleostei</taxon>
        <taxon>Albuliformes</taxon>
        <taxon>Albulidae</taxon>
        <taxon>Albula</taxon>
    </lineage>
</organism>
<evidence type="ECO:0000256" key="1">
    <source>
        <dbReference type="SAM" id="MobiDB-lite"/>
    </source>
</evidence>
<dbReference type="OrthoDB" id="2161974at2759"/>
<dbReference type="GO" id="GO:0043194">
    <property type="term" value="C:axon initial segment"/>
    <property type="evidence" value="ECO:0007669"/>
    <property type="project" value="TreeGrafter"/>
</dbReference>
<reference evidence="2" key="1">
    <citation type="thesis" date="2021" institute="BYU ScholarsArchive" country="Provo, UT, USA">
        <title>Applications of and Algorithms for Genome Assembly and Genomic Analyses with an Emphasis on Marine Teleosts.</title>
        <authorList>
            <person name="Pickett B.D."/>
        </authorList>
    </citation>
    <scope>NUCLEOTIDE SEQUENCE</scope>
    <source>
        <strain evidence="2">HI-2016</strain>
    </source>
</reference>
<dbReference type="GO" id="GO:0015630">
    <property type="term" value="C:microtubule cytoskeleton"/>
    <property type="evidence" value="ECO:0007669"/>
    <property type="project" value="TreeGrafter"/>
</dbReference>
<dbReference type="Proteomes" id="UP000824540">
    <property type="component" value="Unassembled WGS sequence"/>
</dbReference>
<sequence>MLGSKSLGRPPSLAHLDKVNSNSLDSCLGLQDLPPKVPPYSKLQDLAGSSSTPRLTPSPAPILHIDSTDCFSSSPLMYPRLAGMHRSMESLPLGLSLPPGPGEREDERGGGVWGAGSRASITLPDSSQRDRNTLPKKGLSRYGQPDDEVKEGKERRHSHTIVSLTESDSPPQLPSPTAVSHSTGKVPPTNVVAPTTNGGAPPRITRSNSIPTHDSAFELYTASPLGSSLSLVDRPKSMIRSGSFREPGEDVHGSVLSLASSASSNYSSAEERVQGEQIRKLRKELETSQEKVASLTNQLSENV</sequence>
<evidence type="ECO:0000313" key="3">
    <source>
        <dbReference type="Proteomes" id="UP000824540"/>
    </source>
</evidence>
<keyword evidence="3" id="KW-1185">Reference proteome</keyword>
<comment type="caution">
    <text evidence="2">The sequence shown here is derived from an EMBL/GenBank/DDBJ whole genome shotgun (WGS) entry which is preliminary data.</text>
</comment>
<protein>
    <submittedName>
        <fullName evidence="2">Uncharacterized protein</fullName>
    </submittedName>
</protein>
<dbReference type="InterPro" id="IPR039041">
    <property type="entry name" value="Nav/unc-53"/>
</dbReference>
<proteinExistence type="predicted"/>
<name>A0A8T2PJX1_9TELE</name>
<dbReference type="GO" id="GO:0001764">
    <property type="term" value="P:neuron migration"/>
    <property type="evidence" value="ECO:0007669"/>
    <property type="project" value="TreeGrafter"/>
</dbReference>
<dbReference type="PANTHER" id="PTHR12784:SF3">
    <property type="entry name" value="NEURON NAVIGATOR 1"/>
    <property type="match status" value="1"/>
</dbReference>
<gene>
    <name evidence="2" type="ORF">JZ751_017401</name>
</gene>
<feature type="region of interest" description="Disordered" evidence="1">
    <location>
        <begin position="90"/>
        <end position="210"/>
    </location>
</feature>
<accession>A0A8T2PJX1</accession>
<dbReference type="EMBL" id="JAFBMS010000004">
    <property type="protein sequence ID" value="KAG9352825.1"/>
    <property type="molecule type" value="Genomic_DNA"/>
</dbReference>
<evidence type="ECO:0000313" key="2">
    <source>
        <dbReference type="EMBL" id="KAG9352825.1"/>
    </source>
</evidence>
<feature type="region of interest" description="Disordered" evidence="1">
    <location>
        <begin position="33"/>
        <end position="61"/>
    </location>
</feature>
<dbReference type="GO" id="GO:0001578">
    <property type="term" value="P:microtubule bundle formation"/>
    <property type="evidence" value="ECO:0007669"/>
    <property type="project" value="TreeGrafter"/>
</dbReference>
<feature type="compositionally biased region" description="Polar residues" evidence="1">
    <location>
        <begin position="160"/>
        <end position="183"/>
    </location>
</feature>
<feature type="non-terminal residue" evidence="2">
    <location>
        <position position="1"/>
    </location>
</feature>